<gene>
    <name evidence="1" type="ORF">NRB20_20790</name>
</gene>
<organism evidence="1 2">
    <name type="scientific">Nocardia macrotermitis</name>
    <dbReference type="NCBI Taxonomy" id="2585198"/>
    <lineage>
        <taxon>Bacteria</taxon>
        <taxon>Bacillati</taxon>
        <taxon>Actinomycetota</taxon>
        <taxon>Actinomycetes</taxon>
        <taxon>Mycobacteriales</taxon>
        <taxon>Nocardiaceae</taxon>
        <taxon>Nocardia</taxon>
    </lineage>
</organism>
<sequence length="225" mass="24910">MLVSSVGMGDELPVGGRPIGVEECERRWEGWGPEQVFARLAEVSAPWGVVGGWALDLFGGGQARVHADIEIAVPRAAFGEVAAVLRGYEWDVVGEDTVWAYADVADHPELHQTWLRDPATGKYHLDVFREPHDGDRWICRRDNAITLPYTELIETGPGGVPYVIPEVVLLFKAKARRAKDDGDFARTLPLLSRHRVARLSEWLARVHPGHAWLAALAARTPVGER</sequence>
<evidence type="ECO:0000313" key="2">
    <source>
        <dbReference type="Proteomes" id="UP000438448"/>
    </source>
</evidence>
<dbReference type="EMBL" id="WEGK01000004">
    <property type="protein sequence ID" value="MQY18995.1"/>
    <property type="molecule type" value="Genomic_DNA"/>
</dbReference>
<protein>
    <recommendedName>
        <fullName evidence="3">Aminoglycoside-2''-adenylyltransferase</fullName>
    </recommendedName>
</protein>
<name>A0A7K0CZU8_9NOCA</name>
<evidence type="ECO:0008006" key="3">
    <source>
        <dbReference type="Google" id="ProtNLM"/>
    </source>
</evidence>
<dbReference type="AlphaFoldDB" id="A0A7K0CZU8"/>
<evidence type="ECO:0000313" key="1">
    <source>
        <dbReference type="EMBL" id="MQY18995.1"/>
    </source>
</evidence>
<reference evidence="1 2" key="1">
    <citation type="submission" date="2019-10" db="EMBL/GenBank/DDBJ databases">
        <title>Nocardia macrotermitis sp. nov. and Nocardia aurantia sp. nov., isolated from the gut of fungus growing-termite Macrotermes natalensis.</title>
        <authorList>
            <person name="Benndorf R."/>
            <person name="Schwitalla J."/>
            <person name="Martin K."/>
            <person name="De Beer W."/>
            <person name="Kaster A.-K."/>
            <person name="Vollmers J."/>
            <person name="Poulsen M."/>
            <person name="Beemelmanns C."/>
        </authorList>
    </citation>
    <scope>NUCLEOTIDE SEQUENCE [LARGE SCALE GENOMIC DNA]</scope>
    <source>
        <strain evidence="1 2">RB20</strain>
    </source>
</reference>
<comment type="caution">
    <text evidence="1">The sequence shown here is derived from an EMBL/GenBank/DDBJ whole genome shotgun (WGS) entry which is preliminary data.</text>
</comment>
<dbReference type="Pfam" id="PF10706">
    <property type="entry name" value="Aminoglyc_resit"/>
    <property type="match status" value="1"/>
</dbReference>
<keyword evidence="2" id="KW-1185">Reference proteome</keyword>
<dbReference type="Gene3D" id="3.30.460.40">
    <property type="match status" value="1"/>
</dbReference>
<proteinExistence type="predicted"/>
<dbReference type="InterPro" id="IPR019646">
    <property type="entry name" value="Aminoglyc_AdlTrfase"/>
</dbReference>
<accession>A0A7K0CZU8</accession>
<dbReference type="Proteomes" id="UP000438448">
    <property type="component" value="Unassembled WGS sequence"/>
</dbReference>